<gene>
    <name evidence="7" type="ORF">GCM10011352_17820</name>
</gene>
<dbReference type="InterPro" id="IPR011006">
    <property type="entry name" value="CheY-like_superfamily"/>
</dbReference>
<feature type="domain" description="HTH luxR-type" evidence="5">
    <location>
        <begin position="144"/>
        <end position="209"/>
    </location>
</feature>
<dbReference type="SMART" id="SM00448">
    <property type="entry name" value="REC"/>
    <property type="match status" value="1"/>
</dbReference>
<accession>A0ABQ1K9T2</accession>
<dbReference type="PROSITE" id="PS50110">
    <property type="entry name" value="RESPONSE_REGULATORY"/>
    <property type="match status" value="1"/>
</dbReference>
<keyword evidence="1" id="KW-0805">Transcription regulation</keyword>
<dbReference type="PRINTS" id="PR00038">
    <property type="entry name" value="HTHLUXR"/>
</dbReference>
<dbReference type="SUPFAM" id="SSF52172">
    <property type="entry name" value="CheY-like"/>
    <property type="match status" value="1"/>
</dbReference>
<keyword evidence="4" id="KW-0597">Phosphoprotein</keyword>
<dbReference type="SMART" id="SM00421">
    <property type="entry name" value="HTH_LUXR"/>
    <property type="match status" value="1"/>
</dbReference>
<keyword evidence="2 7" id="KW-0238">DNA-binding</keyword>
<evidence type="ECO:0000256" key="1">
    <source>
        <dbReference type="ARBA" id="ARBA00023015"/>
    </source>
</evidence>
<evidence type="ECO:0000256" key="3">
    <source>
        <dbReference type="ARBA" id="ARBA00023163"/>
    </source>
</evidence>
<feature type="modified residue" description="4-aspartylphosphate" evidence="4">
    <location>
        <position position="54"/>
    </location>
</feature>
<dbReference type="PANTHER" id="PTHR43214:SF41">
    <property type="entry name" value="NITRATE_NITRITE RESPONSE REGULATOR PROTEIN NARP"/>
    <property type="match status" value="1"/>
</dbReference>
<reference evidence="8" key="1">
    <citation type="journal article" date="2019" name="Int. J. Syst. Evol. Microbiol.">
        <title>The Global Catalogue of Microorganisms (GCM) 10K type strain sequencing project: providing services to taxonomists for standard genome sequencing and annotation.</title>
        <authorList>
            <consortium name="The Broad Institute Genomics Platform"/>
            <consortium name="The Broad Institute Genome Sequencing Center for Infectious Disease"/>
            <person name="Wu L."/>
            <person name="Ma J."/>
        </authorList>
    </citation>
    <scope>NUCLEOTIDE SEQUENCE [LARGE SCALE GENOMIC DNA]</scope>
    <source>
        <strain evidence="8">CGMCC 1.15341</strain>
    </source>
</reference>
<evidence type="ECO:0000259" key="5">
    <source>
        <dbReference type="PROSITE" id="PS50043"/>
    </source>
</evidence>
<feature type="domain" description="Response regulatory" evidence="6">
    <location>
        <begin position="3"/>
        <end position="119"/>
    </location>
</feature>
<dbReference type="Pfam" id="PF00196">
    <property type="entry name" value="GerE"/>
    <property type="match status" value="1"/>
</dbReference>
<protein>
    <submittedName>
        <fullName evidence="7">DNA-binding response regulator</fullName>
    </submittedName>
</protein>
<evidence type="ECO:0000313" key="7">
    <source>
        <dbReference type="EMBL" id="GGB92197.1"/>
    </source>
</evidence>
<dbReference type="SUPFAM" id="SSF46894">
    <property type="entry name" value="C-terminal effector domain of the bipartite response regulators"/>
    <property type="match status" value="1"/>
</dbReference>
<dbReference type="RefSeq" id="WP_188747415.1">
    <property type="nucleotide sequence ID" value="NZ_BMIJ01000003.1"/>
</dbReference>
<dbReference type="Pfam" id="PF00072">
    <property type="entry name" value="Response_reg"/>
    <property type="match status" value="1"/>
</dbReference>
<keyword evidence="8" id="KW-1185">Reference proteome</keyword>
<dbReference type="PANTHER" id="PTHR43214">
    <property type="entry name" value="TWO-COMPONENT RESPONSE REGULATOR"/>
    <property type="match status" value="1"/>
</dbReference>
<proteinExistence type="predicted"/>
<dbReference type="CDD" id="cd06170">
    <property type="entry name" value="LuxR_C_like"/>
    <property type="match status" value="1"/>
</dbReference>
<dbReference type="InterPro" id="IPR001789">
    <property type="entry name" value="Sig_transdc_resp-reg_receiver"/>
</dbReference>
<dbReference type="InterPro" id="IPR016032">
    <property type="entry name" value="Sig_transdc_resp-reg_C-effctor"/>
</dbReference>
<evidence type="ECO:0000256" key="2">
    <source>
        <dbReference type="ARBA" id="ARBA00023125"/>
    </source>
</evidence>
<evidence type="ECO:0000256" key="4">
    <source>
        <dbReference type="PROSITE-ProRule" id="PRU00169"/>
    </source>
</evidence>
<dbReference type="Gene3D" id="3.40.50.2300">
    <property type="match status" value="1"/>
</dbReference>
<name>A0ABQ1K9T2_9GAMM</name>
<dbReference type="EMBL" id="BMIJ01000003">
    <property type="protein sequence ID" value="GGB92197.1"/>
    <property type="molecule type" value="Genomic_DNA"/>
</dbReference>
<dbReference type="GO" id="GO:0003677">
    <property type="term" value="F:DNA binding"/>
    <property type="evidence" value="ECO:0007669"/>
    <property type="project" value="UniProtKB-KW"/>
</dbReference>
<dbReference type="Proteomes" id="UP000629025">
    <property type="component" value="Unassembled WGS sequence"/>
</dbReference>
<organism evidence="7 8">
    <name type="scientific">Marinobacterium zhoushanense</name>
    <dbReference type="NCBI Taxonomy" id="1679163"/>
    <lineage>
        <taxon>Bacteria</taxon>
        <taxon>Pseudomonadati</taxon>
        <taxon>Pseudomonadota</taxon>
        <taxon>Gammaproteobacteria</taxon>
        <taxon>Oceanospirillales</taxon>
        <taxon>Oceanospirillaceae</taxon>
        <taxon>Marinobacterium</taxon>
    </lineage>
</organism>
<dbReference type="PROSITE" id="PS50043">
    <property type="entry name" value="HTH_LUXR_2"/>
    <property type="match status" value="1"/>
</dbReference>
<comment type="caution">
    <text evidence="7">The sequence shown here is derived from an EMBL/GenBank/DDBJ whole genome shotgun (WGS) entry which is preliminary data.</text>
</comment>
<evidence type="ECO:0000259" key="6">
    <source>
        <dbReference type="PROSITE" id="PS50110"/>
    </source>
</evidence>
<sequence length="212" mass="23346">MDRILLLEDYEESRVLLQIALQRAFGSVTVDCAASLGEARQLLKQSTYGLAILDLNLPDGCGIEILELITREHDSTICIIATIADDDESLLDSLRNGAKGYLLKTESPVELAGHLQGLLEGQLPLSPRMASRVINYFNTNGSRKKPLEAHLTEREKEVLTLIAKGASRKAIARALDISINTTNDHIKSIYRKLKVTSRVEATRIAIDHGLSD</sequence>
<evidence type="ECO:0000313" key="8">
    <source>
        <dbReference type="Proteomes" id="UP000629025"/>
    </source>
</evidence>
<keyword evidence="3" id="KW-0804">Transcription</keyword>
<dbReference type="InterPro" id="IPR000792">
    <property type="entry name" value="Tscrpt_reg_LuxR_C"/>
</dbReference>
<dbReference type="InterPro" id="IPR039420">
    <property type="entry name" value="WalR-like"/>
</dbReference>